<dbReference type="SUPFAM" id="SSF52540">
    <property type="entry name" value="P-loop containing nucleoside triphosphate hydrolases"/>
    <property type="match status" value="1"/>
</dbReference>
<organism evidence="1 2">
    <name type="scientific">Acuticoccus sediminis</name>
    <dbReference type="NCBI Taxonomy" id="2184697"/>
    <lineage>
        <taxon>Bacteria</taxon>
        <taxon>Pseudomonadati</taxon>
        <taxon>Pseudomonadota</taxon>
        <taxon>Alphaproteobacteria</taxon>
        <taxon>Hyphomicrobiales</taxon>
        <taxon>Amorphaceae</taxon>
        <taxon>Acuticoccus</taxon>
    </lineage>
</organism>
<sequence>MPLHVIGVGLGRTGTYSLRIALETLGFGPCFHMEEVARNLPVQLPLWNDVMDGKPDWPTIYAGYESAVDWPTACFYRELNAAYPDARFILGVRDPRSWAESFGETIHKITFDADDPPERFREWLAMVRRVILRSGIPADADKDALAAAFVAHNDAVKAAIPADRLLVYAVKDGWEPLCAFLGLPVPKEPFPRTNNREEFWDLIKSLS</sequence>
<evidence type="ECO:0008006" key="3">
    <source>
        <dbReference type="Google" id="ProtNLM"/>
    </source>
</evidence>
<dbReference type="RefSeq" id="WP_111342800.1">
    <property type="nucleotide sequence ID" value="NZ_QHHQ01000001.1"/>
</dbReference>
<dbReference type="Pfam" id="PF17784">
    <property type="entry name" value="Sulfotransfer_4"/>
    <property type="match status" value="1"/>
</dbReference>
<dbReference type="AlphaFoldDB" id="A0A8B2NY89"/>
<dbReference type="PANTHER" id="PTHR36978">
    <property type="entry name" value="P-LOOP CONTAINING NUCLEOTIDE TRIPHOSPHATE HYDROLASE"/>
    <property type="match status" value="1"/>
</dbReference>
<dbReference type="OrthoDB" id="9806624at2"/>
<evidence type="ECO:0000313" key="1">
    <source>
        <dbReference type="EMBL" id="RAI03801.1"/>
    </source>
</evidence>
<evidence type="ECO:0000313" key="2">
    <source>
        <dbReference type="Proteomes" id="UP000249590"/>
    </source>
</evidence>
<dbReference type="EMBL" id="QHHQ01000001">
    <property type="protein sequence ID" value="RAI03801.1"/>
    <property type="molecule type" value="Genomic_DNA"/>
</dbReference>
<dbReference type="InterPro" id="IPR040632">
    <property type="entry name" value="Sulfotransfer_4"/>
</dbReference>
<protein>
    <recommendedName>
        <fullName evidence="3">Sulfotransferase family protein</fullName>
    </recommendedName>
</protein>
<gene>
    <name evidence="1" type="ORF">DLJ53_04830</name>
</gene>
<proteinExistence type="predicted"/>
<accession>A0A8B2NY89</accession>
<name>A0A8B2NY89_9HYPH</name>
<dbReference type="Gene3D" id="3.40.50.300">
    <property type="entry name" value="P-loop containing nucleotide triphosphate hydrolases"/>
    <property type="match status" value="1"/>
</dbReference>
<dbReference type="PANTHER" id="PTHR36978:SF4">
    <property type="entry name" value="P-LOOP CONTAINING NUCLEOSIDE TRIPHOSPHATE HYDROLASE PROTEIN"/>
    <property type="match status" value="1"/>
</dbReference>
<dbReference type="InterPro" id="IPR027417">
    <property type="entry name" value="P-loop_NTPase"/>
</dbReference>
<keyword evidence="2" id="KW-1185">Reference proteome</keyword>
<reference evidence="1 2" key="1">
    <citation type="submission" date="2018-05" db="EMBL/GenBank/DDBJ databases">
        <title>Acuticoccus sediminis sp. nov., isolated from deep-sea sediment of Indian Ocean.</title>
        <authorList>
            <person name="Liu X."/>
            <person name="Lai Q."/>
            <person name="Du Y."/>
            <person name="Sun F."/>
            <person name="Zhang X."/>
            <person name="Wang S."/>
            <person name="Shao Z."/>
        </authorList>
    </citation>
    <scope>NUCLEOTIDE SEQUENCE [LARGE SCALE GENOMIC DNA]</scope>
    <source>
        <strain evidence="1 2">PTG4-2</strain>
    </source>
</reference>
<comment type="caution">
    <text evidence="1">The sequence shown here is derived from an EMBL/GenBank/DDBJ whole genome shotgun (WGS) entry which is preliminary data.</text>
</comment>
<dbReference type="Proteomes" id="UP000249590">
    <property type="component" value="Unassembled WGS sequence"/>
</dbReference>